<name>A0A0J1B4D0_RHOIS</name>
<comment type="caution">
    <text evidence="1">The sequence shown here is derived from an EMBL/GenBank/DDBJ whole genome shotgun (WGS) entry which is preliminary data.</text>
</comment>
<proteinExistence type="predicted"/>
<accession>A0A0J1B4D0</accession>
<evidence type="ECO:0000313" key="1">
    <source>
        <dbReference type="EMBL" id="KLU01720.1"/>
    </source>
</evidence>
<evidence type="ECO:0000313" key="2">
    <source>
        <dbReference type="Proteomes" id="UP000036367"/>
    </source>
</evidence>
<sequence>MSSTVPSGKPRRIQVHINRWRHAVGRCRNDHDGPVRGDLLFFSTRSRGFRPELRTTAPSGAMWRDCDVRRGNRIVVSADCGISDFVF</sequence>
<organism evidence="1 2">
    <name type="scientific">Rhodopirellula islandica</name>
    <dbReference type="NCBI Taxonomy" id="595434"/>
    <lineage>
        <taxon>Bacteria</taxon>
        <taxon>Pseudomonadati</taxon>
        <taxon>Planctomycetota</taxon>
        <taxon>Planctomycetia</taxon>
        <taxon>Pirellulales</taxon>
        <taxon>Pirellulaceae</taxon>
        <taxon>Rhodopirellula</taxon>
    </lineage>
</organism>
<dbReference type="EMBL" id="LECT01000050">
    <property type="protein sequence ID" value="KLU01720.1"/>
    <property type="molecule type" value="Genomic_DNA"/>
</dbReference>
<reference evidence="1" key="1">
    <citation type="submission" date="2015-05" db="EMBL/GenBank/DDBJ databases">
        <title>Permanent draft genome of Rhodopirellula islandicus K833.</title>
        <authorList>
            <person name="Kizina J."/>
            <person name="Richter M."/>
            <person name="Glockner F.O."/>
            <person name="Harder J."/>
        </authorList>
    </citation>
    <scope>NUCLEOTIDE SEQUENCE [LARGE SCALE GENOMIC DNA]</scope>
    <source>
        <strain evidence="1">K833</strain>
    </source>
</reference>
<protein>
    <submittedName>
        <fullName evidence="1">Uncharacterized protein</fullName>
    </submittedName>
</protein>
<gene>
    <name evidence="1" type="ORF">RISK_006219</name>
</gene>
<dbReference type="AlphaFoldDB" id="A0A0J1B4D0"/>
<keyword evidence="2" id="KW-1185">Reference proteome</keyword>
<dbReference type="Proteomes" id="UP000036367">
    <property type="component" value="Unassembled WGS sequence"/>
</dbReference>